<evidence type="ECO:0000313" key="7">
    <source>
        <dbReference type="EMBL" id="QKN23297.1"/>
    </source>
</evidence>
<dbReference type="PANTHER" id="PTHR34857">
    <property type="entry name" value="SLL0384 PROTEIN"/>
    <property type="match status" value="1"/>
</dbReference>
<feature type="transmembrane region" description="Helical" evidence="6">
    <location>
        <begin position="77"/>
        <end position="96"/>
    </location>
</feature>
<dbReference type="CDD" id="cd16914">
    <property type="entry name" value="EcfT"/>
    <property type="match status" value="1"/>
</dbReference>
<reference evidence="8" key="3">
    <citation type="journal article" date="2022" name="Int. J. Syst. Evol. Microbiol.">
        <title>Caproicibacterium lactatifermentans sp. nov., isolated from pit clay used for the production of Chinese strong aroma-type liquor.</title>
        <authorList>
            <person name="Wang H."/>
            <person name="Gu Y."/>
            <person name="Zhao D."/>
            <person name="Qiao Z."/>
            <person name="Zheng J."/>
            <person name="Gao J."/>
            <person name="Ren C."/>
            <person name="Xu Y."/>
        </authorList>
    </citation>
    <scope>NUCLEOTIDE SEQUENCE</scope>
    <source>
        <strain evidence="8">JNU-WLY1368</strain>
    </source>
</reference>
<evidence type="ECO:0000256" key="6">
    <source>
        <dbReference type="SAM" id="Phobius"/>
    </source>
</evidence>
<reference evidence="8" key="2">
    <citation type="journal article" date="2021" name="Appl. Environ. Microbiol.">
        <title>Adaptability of a Caproate-Producing Bacterium Contributes to Its Dominance in an Anaerobic Fermentation System.</title>
        <authorList>
            <person name="Wang H."/>
            <person name="Gu Y."/>
            <person name="Zhou W."/>
            <person name="Zhao D."/>
            <person name="Qiao Z."/>
            <person name="Zheng J."/>
            <person name="Gao J."/>
            <person name="Chen X."/>
            <person name="Ren C."/>
            <person name="Xu Y."/>
        </authorList>
    </citation>
    <scope>NUCLEOTIDE SEQUENCE</scope>
    <source>
        <strain evidence="8">JNU-WLY1368</strain>
    </source>
</reference>
<dbReference type="Proteomes" id="UP000501316">
    <property type="component" value="Chromosome"/>
</dbReference>
<proteinExistence type="predicted"/>
<evidence type="ECO:0000313" key="8">
    <source>
        <dbReference type="EMBL" id="QKO30021.1"/>
    </source>
</evidence>
<dbReference type="PANTHER" id="PTHR34857:SF2">
    <property type="entry name" value="SLL0384 PROTEIN"/>
    <property type="match status" value="1"/>
</dbReference>
<keyword evidence="3 6" id="KW-0812">Transmembrane</keyword>
<evidence type="ECO:0000256" key="1">
    <source>
        <dbReference type="ARBA" id="ARBA00004141"/>
    </source>
</evidence>
<dbReference type="EMBL" id="CP046161">
    <property type="protein sequence ID" value="QKO30021.1"/>
    <property type="molecule type" value="Genomic_DNA"/>
</dbReference>
<evidence type="ECO:0008006" key="11">
    <source>
        <dbReference type="Google" id="ProtNLM"/>
    </source>
</evidence>
<name>A0A859DMS2_9FIRM</name>
<dbReference type="RefSeq" id="WP_086036547.1">
    <property type="nucleotide sequence ID" value="NZ_CP046051.1"/>
</dbReference>
<gene>
    <name evidence="7" type="ORF">GJQ69_01600</name>
    <name evidence="8" type="ORF">GKP14_02750</name>
</gene>
<evidence type="ECO:0000313" key="10">
    <source>
        <dbReference type="Proteomes" id="UP000509623"/>
    </source>
</evidence>
<organism evidence="7 9">
    <name type="scientific">Caproicibacterium lactatifermentans</name>
    <dbReference type="NCBI Taxonomy" id="2666138"/>
    <lineage>
        <taxon>Bacteria</taxon>
        <taxon>Bacillati</taxon>
        <taxon>Bacillota</taxon>
        <taxon>Clostridia</taxon>
        <taxon>Eubacteriales</taxon>
        <taxon>Oscillospiraceae</taxon>
        <taxon>Caproicibacterium</taxon>
    </lineage>
</organism>
<evidence type="ECO:0000256" key="3">
    <source>
        <dbReference type="ARBA" id="ARBA00022692"/>
    </source>
</evidence>
<evidence type="ECO:0000256" key="5">
    <source>
        <dbReference type="ARBA" id="ARBA00023136"/>
    </source>
</evidence>
<dbReference type="KEGG" id="clf:GJQ69_01600"/>
<dbReference type="EMBL" id="CP046051">
    <property type="protein sequence ID" value="QKN23297.1"/>
    <property type="molecule type" value="Genomic_DNA"/>
</dbReference>
<keyword evidence="4 6" id="KW-1133">Transmembrane helix</keyword>
<keyword evidence="2" id="KW-1003">Cell membrane</keyword>
<feature type="transmembrane region" description="Helical" evidence="6">
    <location>
        <begin position="32"/>
        <end position="57"/>
    </location>
</feature>
<evidence type="ECO:0000256" key="2">
    <source>
        <dbReference type="ARBA" id="ARBA00022475"/>
    </source>
</evidence>
<evidence type="ECO:0000313" key="9">
    <source>
        <dbReference type="Proteomes" id="UP000501316"/>
    </source>
</evidence>
<sequence>MKTNLKVMHFISRLMENDAQPKPSKILPALRIFVCILCILLCALAKNAFFVVAVIAVELLRLALQTPNMIRQVLKPVLTAVFFTALFLLPAVFLGSPRTMSTVTLKVFESVLVLSMMNATMTWKEVTDAFRALHAPQIFVFVLDMAVRFLVILGRYSNAILEAVSLRSVGKTNWKTSQTGGILGTTFLKSQQMSQETSEAMACRCFDGEYKSYASRRFCTLDLIYLLLIPALIALFFYSEWMMK</sequence>
<comment type="subcellular location">
    <subcellularLocation>
        <location evidence="1">Membrane</location>
        <topology evidence="1">Multi-pass membrane protein</topology>
    </subcellularLocation>
</comment>
<dbReference type="InterPro" id="IPR051611">
    <property type="entry name" value="ECF_transporter_component"/>
</dbReference>
<keyword evidence="5 6" id="KW-0472">Membrane</keyword>
<evidence type="ECO:0000256" key="4">
    <source>
        <dbReference type="ARBA" id="ARBA00022989"/>
    </source>
</evidence>
<dbReference type="AlphaFoldDB" id="A0A859DMS2"/>
<accession>A0A859DMS2</accession>
<dbReference type="GO" id="GO:0005886">
    <property type="term" value="C:plasma membrane"/>
    <property type="evidence" value="ECO:0007669"/>
    <property type="project" value="UniProtKB-ARBA"/>
</dbReference>
<feature type="transmembrane region" description="Helical" evidence="6">
    <location>
        <begin position="218"/>
        <end position="238"/>
    </location>
</feature>
<protein>
    <recommendedName>
        <fullName evidence="11">Energy-coupling factor transporter transmembrane protein EcfT</fullName>
    </recommendedName>
</protein>
<dbReference type="Pfam" id="PF02361">
    <property type="entry name" value="CbiQ"/>
    <property type="match status" value="1"/>
</dbReference>
<keyword evidence="10" id="KW-1185">Reference proteome</keyword>
<dbReference type="Proteomes" id="UP000509623">
    <property type="component" value="Chromosome"/>
</dbReference>
<reference evidence="9 10" key="1">
    <citation type="submission" date="2019-11" db="EMBL/GenBank/DDBJ databases">
        <authorList>
            <person name="Ren C."/>
            <person name="Wang H."/>
            <person name="Xu Y."/>
        </authorList>
    </citation>
    <scope>NUCLEOTIDE SEQUENCE [LARGE SCALE GENOMIC DNA]</scope>
    <source>
        <strain evidence="10">JNU-WLY1368</strain>
        <strain evidence="7 9">LBM 19010</strain>
    </source>
</reference>
<dbReference type="InterPro" id="IPR003339">
    <property type="entry name" value="ABC/ECF_trnsptr_transmembrane"/>
</dbReference>